<dbReference type="Proteomes" id="UP001163046">
    <property type="component" value="Unassembled WGS sequence"/>
</dbReference>
<evidence type="ECO:0000256" key="1">
    <source>
        <dbReference type="SAM" id="MobiDB-lite"/>
    </source>
</evidence>
<keyword evidence="3" id="KW-1185">Reference proteome</keyword>
<protein>
    <submittedName>
        <fullName evidence="2">Uncharacterized protein</fullName>
    </submittedName>
</protein>
<accession>A0A9W9ZV65</accession>
<gene>
    <name evidence="2" type="ORF">OS493_038494</name>
</gene>
<feature type="non-terminal residue" evidence="2">
    <location>
        <position position="1"/>
    </location>
</feature>
<name>A0A9W9ZV65_9CNID</name>
<evidence type="ECO:0000313" key="2">
    <source>
        <dbReference type="EMBL" id="KAJ7388322.1"/>
    </source>
</evidence>
<dbReference type="EMBL" id="MU825496">
    <property type="protein sequence ID" value="KAJ7388322.1"/>
    <property type="molecule type" value="Genomic_DNA"/>
</dbReference>
<organism evidence="2 3">
    <name type="scientific">Desmophyllum pertusum</name>
    <dbReference type="NCBI Taxonomy" id="174260"/>
    <lineage>
        <taxon>Eukaryota</taxon>
        <taxon>Metazoa</taxon>
        <taxon>Cnidaria</taxon>
        <taxon>Anthozoa</taxon>
        <taxon>Hexacorallia</taxon>
        <taxon>Scleractinia</taxon>
        <taxon>Caryophylliina</taxon>
        <taxon>Caryophylliidae</taxon>
        <taxon>Desmophyllum</taxon>
    </lineage>
</organism>
<proteinExistence type="predicted"/>
<feature type="region of interest" description="Disordered" evidence="1">
    <location>
        <begin position="35"/>
        <end position="57"/>
    </location>
</feature>
<evidence type="ECO:0000313" key="3">
    <source>
        <dbReference type="Proteomes" id="UP001163046"/>
    </source>
</evidence>
<sequence length="57" mass="6526">VVRKKPEVYSRCTPRNTARLAEALLKYDARLIYTRSSRSSKENNSPEVCNATAINRQ</sequence>
<comment type="caution">
    <text evidence="2">The sequence shown here is derived from an EMBL/GenBank/DDBJ whole genome shotgun (WGS) entry which is preliminary data.</text>
</comment>
<dbReference type="AlphaFoldDB" id="A0A9W9ZV65"/>
<reference evidence="2" key="1">
    <citation type="submission" date="2023-01" db="EMBL/GenBank/DDBJ databases">
        <title>Genome assembly of the deep-sea coral Lophelia pertusa.</title>
        <authorList>
            <person name="Herrera S."/>
            <person name="Cordes E."/>
        </authorList>
    </citation>
    <scope>NUCLEOTIDE SEQUENCE</scope>
    <source>
        <strain evidence="2">USNM1676648</strain>
        <tissue evidence="2">Polyp</tissue>
    </source>
</reference>